<evidence type="ECO:0000256" key="1">
    <source>
        <dbReference type="SAM" id="MobiDB-lite"/>
    </source>
</evidence>
<evidence type="ECO:0000313" key="3">
    <source>
        <dbReference type="EMBL" id="GBP45940.1"/>
    </source>
</evidence>
<sequence>MLHIVRAPVHRPAYVEEERVDRGGVYLGRKPPCRSYQAIYAPLVCTVVGVGVGLTRDCSTLMVAQYFKRRRELVEIFIVSGSGLGIAVMSTFIKSAISLSLCEGTPDSSKELRNSTGYDVTCSVSITVSTERNSTISPSTRDINVTLNSKQTKLGVVHPTQLLANRHLVKLGLIKKSERKRCPSFDRRHTARNPPTTYRKNRAHREERQSGVRAYAAIAEIAVTESLWDVSIFYPSERRSYSGHSGATFGRETRP</sequence>
<feature type="transmembrane region" description="Helical" evidence="2">
    <location>
        <begin position="76"/>
        <end position="93"/>
    </location>
</feature>
<feature type="region of interest" description="Disordered" evidence="1">
    <location>
        <begin position="185"/>
        <end position="207"/>
    </location>
</feature>
<keyword evidence="4" id="KW-1185">Reference proteome</keyword>
<organism evidence="3 4">
    <name type="scientific">Eumeta variegata</name>
    <name type="common">Bagworm moth</name>
    <name type="synonym">Eumeta japonica</name>
    <dbReference type="NCBI Taxonomy" id="151549"/>
    <lineage>
        <taxon>Eukaryota</taxon>
        <taxon>Metazoa</taxon>
        <taxon>Ecdysozoa</taxon>
        <taxon>Arthropoda</taxon>
        <taxon>Hexapoda</taxon>
        <taxon>Insecta</taxon>
        <taxon>Pterygota</taxon>
        <taxon>Neoptera</taxon>
        <taxon>Endopterygota</taxon>
        <taxon>Lepidoptera</taxon>
        <taxon>Glossata</taxon>
        <taxon>Ditrysia</taxon>
        <taxon>Tineoidea</taxon>
        <taxon>Psychidae</taxon>
        <taxon>Oiketicinae</taxon>
        <taxon>Eumeta</taxon>
    </lineage>
</organism>
<protein>
    <submittedName>
        <fullName evidence="3">Uncharacterized protein</fullName>
    </submittedName>
</protein>
<keyword evidence="2" id="KW-1133">Transmembrane helix</keyword>
<keyword evidence="2" id="KW-0812">Transmembrane</keyword>
<gene>
    <name evidence="3" type="ORF">EVAR_41242_1</name>
</gene>
<evidence type="ECO:0000313" key="4">
    <source>
        <dbReference type="Proteomes" id="UP000299102"/>
    </source>
</evidence>
<feature type="transmembrane region" description="Helical" evidence="2">
    <location>
        <begin position="36"/>
        <end position="55"/>
    </location>
</feature>
<dbReference type="STRING" id="151549.A0A4C1W4W3"/>
<dbReference type="EMBL" id="BGZK01000474">
    <property type="protein sequence ID" value="GBP45940.1"/>
    <property type="molecule type" value="Genomic_DNA"/>
</dbReference>
<accession>A0A4C1W4W3</accession>
<dbReference type="OrthoDB" id="6499973at2759"/>
<proteinExistence type="predicted"/>
<comment type="caution">
    <text evidence="3">The sequence shown here is derived from an EMBL/GenBank/DDBJ whole genome shotgun (WGS) entry which is preliminary data.</text>
</comment>
<reference evidence="3 4" key="1">
    <citation type="journal article" date="2019" name="Commun. Biol.">
        <title>The bagworm genome reveals a unique fibroin gene that provides high tensile strength.</title>
        <authorList>
            <person name="Kono N."/>
            <person name="Nakamura H."/>
            <person name="Ohtoshi R."/>
            <person name="Tomita M."/>
            <person name="Numata K."/>
            <person name="Arakawa K."/>
        </authorList>
    </citation>
    <scope>NUCLEOTIDE SEQUENCE [LARGE SCALE GENOMIC DNA]</scope>
</reference>
<dbReference type="AlphaFoldDB" id="A0A4C1W4W3"/>
<dbReference type="Proteomes" id="UP000299102">
    <property type="component" value="Unassembled WGS sequence"/>
</dbReference>
<name>A0A4C1W4W3_EUMVA</name>
<keyword evidence="2" id="KW-0472">Membrane</keyword>
<evidence type="ECO:0000256" key="2">
    <source>
        <dbReference type="SAM" id="Phobius"/>
    </source>
</evidence>